<dbReference type="HOGENOM" id="CLU_679107_0_0_9"/>
<keyword evidence="3" id="KW-1185">Reference proteome</keyword>
<dbReference type="eggNOG" id="ENOG50317GS">
    <property type="taxonomic scope" value="Bacteria"/>
</dbReference>
<dbReference type="EMBL" id="ABYU02000036">
    <property type="protein sequence ID" value="EEX20790.1"/>
    <property type="molecule type" value="Genomic_DNA"/>
</dbReference>
<feature type="transmembrane region" description="Helical" evidence="1">
    <location>
        <begin position="359"/>
        <end position="388"/>
    </location>
</feature>
<keyword evidence="1" id="KW-0812">Transmembrane</keyword>
<evidence type="ECO:0000256" key="1">
    <source>
        <dbReference type="SAM" id="Phobius"/>
    </source>
</evidence>
<feature type="transmembrane region" description="Helical" evidence="1">
    <location>
        <begin position="35"/>
        <end position="55"/>
    </location>
</feature>
<dbReference type="KEGG" id="bhan:CGC63_00450"/>
<feature type="transmembrane region" description="Helical" evidence="1">
    <location>
        <begin position="235"/>
        <end position="253"/>
    </location>
</feature>
<gene>
    <name evidence="2" type="ORF">BLAHAN_06519</name>
</gene>
<keyword evidence="1" id="KW-0472">Membrane</keyword>
<feature type="transmembrane region" description="Helical" evidence="1">
    <location>
        <begin position="67"/>
        <end position="88"/>
    </location>
</feature>
<protein>
    <recommendedName>
        <fullName evidence="4">O-antigen polymerase</fullName>
    </recommendedName>
</protein>
<dbReference type="STRING" id="537007.BLAHAN_06519"/>
<dbReference type="RefSeq" id="WP_003023102.1">
    <property type="nucleotide sequence ID" value="NZ_CP022413.2"/>
</dbReference>
<reference evidence="2" key="1">
    <citation type="submission" date="2009-09" db="EMBL/GenBank/DDBJ databases">
        <authorList>
            <person name="Weinstock G."/>
            <person name="Sodergren E."/>
            <person name="Clifton S."/>
            <person name="Fulton L."/>
            <person name="Fulton B."/>
            <person name="Courtney L."/>
            <person name="Fronick C."/>
            <person name="Harrison M."/>
            <person name="Strong C."/>
            <person name="Farmer C."/>
            <person name="Delahaunty K."/>
            <person name="Markovic C."/>
            <person name="Hall O."/>
            <person name="Minx P."/>
            <person name="Tomlinson C."/>
            <person name="Mitreva M."/>
            <person name="Nelson J."/>
            <person name="Hou S."/>
            <person name="Wollam A."/>
            <person name="Pepin K.H."/>
            <person name="Johnson M."/>
            <person name="Bhonagiri V."/>
            <person name="Nash W.E."/>
            <person name="Warren W."/>
            <person name="Chinwalla A."/>
            <person name="Mardis E.R."/>
            <person name="Wilson R.K."/>
        </authorList>
    </citation>
    <scope>NUCLEOTIDE SEQUENCE [LARGE SCALE GENOMIC DNA]</scope>
    <source>
        <strain evidence="2">DSM 20583</strain>
    </source>
</reference>
<dbReference type="Proteomes" id="UP000003755">
    <property type="component" value="Unassembled WGS sequence"/>
</dbReference>
<evidence type="ECO:0000313" key="3">
    <source>
        <dbReference type="Proteomes" id="UP000003755"/>
    </source>
</evidence>
<feature type="transmembrane region" description="Helical" evidence="1">
    <location>
        <begin position="7"/>
        <end position="29"/>
    </location>
</feature>
<keyword evidence="1" id="KW-1133">Transmembrane helix</keyword>
<accession>C9LAR6</accession>
<comment type="caution">
    <text evidence="2">The sequence shown here is derived from an EMBL/GenBank/DDBJ whole genome shotgun (WGS) entry which is preliminary data.</text>
</comment>
<sequence>MILNIKKLVNIFLMTQLIFCLFNELLYSLNENMSVLFYIPDILCVINIFLVFIMNRDKIRLRISIEMYYGLIAILFIIYSILSFSWSSYNYYDAFLRLRYILGGFLTFFICEKYLSDWFYVQIINLMSTVQIINLFLVSYQLIILKLHPDFCNGIFGFTQYNNAMQGIFCLAISLLAVIYFVDGRWKWKRSVLQIALSCIICALAEIKIFFVMFVIGVFLIFLLRKKNRRQKIRVTIIILGIVGLLIVAYQVLKIVMPENLRVFQSLEGALFYEDRTTYAGRTNTIPFVYHNVFENDWMFALFGTGIGTNAGQYIYELGKSFADLGFIGLGLLMAFLGCVFLSGIYQKKEYIETEQFSTAIFSIMIVIGVIVWNCLFTRCTYLVFFFLSIRNVKGFRDNEYRKDE</sequence>
<feature type="transmembrane region" description="Helical" evidence="1">
    <location>
        <begin position="325"/>
        <end position="347"/>
    </location>
</feature>
<proteinExistence type="predicted"/>
<name>C9LAR6_BLAHA</name>
<dbReference type="AlphaFoldDB" id="C9LAR6"/>
<evidence type="ECO:0008006" key="4">
    <source>
        <dbReference type="Google" id="ProtNLM"/>
    </source>
</evidence>
<feature type="transmembrane region" description="Helical" evidence="1">
    <location>
        <begin position="164"/>
        <end position="183"/>
    </location>
</feature>
<feature type="transmembrane region" description="Helical" evidence="1">
    <location>
        <begin position="123"/>
        <end position="144"/>
    </location>
</feature>
<feature type="transmembrane region" description="Helical" evidence="1">
    <location>
        <begin position="195"/>
        <end position="223"/>
    </location>
</feature>
<evidence type="ECO:0000313" key="2">
    <source>
        <dbReference type="EMBL" id="EEX20790.1"/>
    </source>
</evidence>
<organism evidence="2 3">
    <name type="scientific">Blautia hansenii DSM 20583</name>
    <dbReference type="NCBI Taxonomy" id="537007"/>
    <lineage>
        <taxon>Bacteria</taxon>
        <taxon>Bacillati</taxon>
        <taxon>Bacillota</taxon>
        <taxon>Clostridia</taxon>
        <taxon>Lachnospirales</taxon>
        <taxon>Lachnospiraceae</taxon>
        <taxon>Blautia</taxon>
    </lineage>
</organism>